<evidence type="ECO:0000313" key="2">
    <source>
        <dbReference type="Proteomes" id="UP000724874"/>
    </source>
</evidence>
<sequence>MLPQELIDDIIDNVANTTMKFGPQNSLSSCALVCKCFLPRSQMHLFSKIKICATSRTFGNHHKTERSKRTKEFLDILKHRPLITDYIRELHLVVSELDKGYLLDDPNLHSIMEKKQKSGMFSGS</sequence>
<protein>
    <submittedName>
        <fullName evidence="1">Uncharacterized protein</fullName>
    </submittedName>
</protein>
<dbReference type="OrthoDB" id="2745898at2759"/>
<comment type="caution">
    <text evidence="1">The sequence shown here is derived from an EMBL/GenBank/DDBJ whole genome shotgun (WGS) entry which is preliminary data.</text>
</comment>
<dbReference type="Proteomes" id="UP000724874">
    <property type="component" value="Unassembled WGS sequence"/>
</dbReference>
<accession>A0A9P5NSM7</accession>
<name>A0A9P5NSM7_GYMJU</name>
<gene>
    <name evidence="1" type="ORF">CPB84DRAFT_272661</name>
</gene>
<dbReference type="AlphaFoldDB" id="A0A9P5NSM7"/>
<reference evidence="1" key="1">
    <citation type="submission" date="2020-11" db="EMBL/GenBank/DDBJ databases">
        <authorList>
            <consortium name="DOE Joint Genome Institute"/>
            <person name="Ahrendt S."/>
            <person name="Riley R."/>
            <person name="Andreopoulos W."/>
            <person name="LaButti K."/>
            <person name="Pangilinan J."/>
            <person name="Ruiz-duenas F.J."/>
            <person name="Barrasa J.M."/>
            <person name="Sanchez-Garcia M."/>
            <person name="Camarero S."/>
            <person name="Miyauchi S."/>
            <person name="Serrano A."/>
            <person name="Linde D."/>
            <person name="Babiker R."/>
            <person name="Drula E."/>
            <person name="Ayuso-Fernandez I."/>
            <person name="Pacheco R."/>
            <person name="Padilla G."/>
            <person name="Ferreira P."/>
            <person name="Barriuso J."/>
            <person name="Kellner H."/>
            <person name="Castanera R."/>
            <person name="Alfaro M."/>
            <person name="Ramirez L."/>
            <person name="Pisabarro A.G."/>
            <person name="Kuo A."/>
            <person name="Tritt A."/>
            <person name="Lipzen A."/>
            <person name="He G."/>
            <person name="Yan M."/>
            <person name="Ng V."/>
            <person name="Cullen D."/>
            <person name="Martin F."/>
            <person name="Rosso M.-N."/>
            <person name="Henrissat B."/>
            <person name="Hibbett D."/>
            <person name="Martinez A.T."/>
            <person name="Grigoriev I.V."/>
        </authorList>
    </citation>
    <scope>NUCLEOTIDE SEQUENCE</scope>
    <source>
        <strain evidence="1">AH 44721</strain>
    </source>
</reference>
<keyword evidence="2" id="KW-1185">Reference proteome</keyword>
<dbReference type="EMBL" id="JADNYJ010000014">
    <property type="protein sequence ID" value="KAF8907701.1"/>
    <property type="molecule type" value="Genomic_DNA"/>
</dbReference>
<evidence type="ECO:0000313" key="1">
    <source>
        <dbReference type="EMBL" id="KAF8907701.1"/>
    </source>
</evidence>
<proteinExistence type="predicted"/>
<organism evidence="1 2">
    <name type="scientific">Gymnopilus junonius</name>
    <name type="common">Spectacular rustgill mushroom</name>
    <name type="synonym">Gymnopilus spectabilis subsp. junonius</name>
    <dbReference type="NCBI Taxonomy" id="109634"/>
    <lineage>
        <taxon>Eukaryota</taxon>
        <taxon>Fungi</taxon>
        <taxon>Dikarya</taxon>
        <taxon>Basidiomycota</taxon>
        <taxon>Agaricomycotina</taxon>
        <taxon>Agaricomycetes</taxon>
        <taxon>Agaricomycetidae</taxon>
        <taxon>Agaricales</taxon>
        <taxon>Agaricineae</taxon>
        <taxon>Hymenogastraceae</taxon>
        <taxon>Gymnopilus</taxon>
    </lineage>
</organism>